<dbReference type="HOGENOM" id="CLU_043725_2_2_1"/>
<dbReference type="InterPro" id="IPR005129">
    <property type="entry name" value="GTPase_ArgK"/>
</dbReference>
<comment type="catalytic activity">
    <reaction evidence="5">
        <text>GTP + H2O = GDP + phosphate + H(+)</text>
        <dbReference type="Rhea" id="RHEA:19669"/>
        <dbReference type="ChEBI" id="CHEBI:15377"/>
        <dbReference type="ChEBI" id="CHEBI:15378"/>
        <dbReference type="ChEBI" id="CHEBI:37565"/>
        <dbReference type="ChEBI" id="CHEBI:43474"/>
        <dbReference type="ChEBI" id="CHEBI:58189"/>
    </reaction>
</comment>
<dbReference type="OMA" id="WMWERID"/>
<dbReference type="Gene3D" id="1.20.5.170">
    <property type="match status" value="1"/>
</dbReference>
<dbReference type="Gene3D" id="3.40.50.300">
    <property type="entry name" value="P-loop containing nucleotide triphosphate hydrolases"/>
    <property type="match status" value="1"/>
</dbReference>
<dbReference type="eggNOG" id="ENOG502QR2W">
    <property type="taxonomic scope" value="Eukaryota"/>
</dbReference>
<dbReference type="PANTHER" id="PTHR23408">
    <property type="entry name" value="METHYLMALONYL-COA MUTASE"/>
    <property type="match status" value="1"/>
</dbReference>
<evidence type="ECO:0000256" key="4">
    <source>
        <dbReference type="ARBA" id="ARBA00023134"/>
    </source>
</evidence>
<dbReference type="AlphaFoldDB" id="A7RFI9"/>
<dbReference type="Gene3D" id="1.10.287.130">
    <property type="match status" value="1"/>
</dbReference>
<evidence type="ECO:0000256" key="2">
    <source>
        <dbReference type="ARBA" id="ARBA00022741"/>
    </source>
</evidence>
<reference evidence="8 9" key="1">
    <citation type="journal article" date="2007" name="Science">
        <title>Sea anemone genome reveals ancestral eumetazoan gene repertoire and genomic organization.</title>
        <authorList>
            <person name="Putnam N.H."/>
            <person name="Srivastava M."/>
            <person name="Hellsten U."/>
            <person name="Dirks B."/>
            <person name="Chapman J."/>
            <person name="Salamov A."/>
            <person name="Terry A."/>
            <person name="Shapiro H."/>
            <person name="Lindquist E."/>
            <person name="Kapitonov V.V."/>
            <person name="Jurka J."/>
            <person name="Genikhovich G."/>
            <person name="Grigoriev I.V."/>
            <person name="Lucas S.M."/>
            <person name="Steele R.E."/>
            <person name="Finnerty J.R."/>
            <person name="Technau U."/>
            <person name="Martindale M.Q."/>
            <person name="Rokhsar D.S."/>
        </authorList>
    </citation>
    <scope>NUCLEOTIDE SEQUENCE [LARGE SCALE GENOMIC DNA]</scope>
    <source>
        <strain evidence="9">CH2 X CH6</strain>
    </source>
</reference>
<dbReference type="CDD" id="cd03114">
    <property type="entry name" value="MMAA-like"/>
    <property type="match status" value="1"/>
</dbReference>
<keyword evidence="4" id="KW-0342">GTP-binding</keyword>
<keyword evidence="3" id="KW-0378">Hydrolase</keyword>
<dbReference type="Proteomes" id="UP000001593">
    <property type="component" value="Unassembled WGS sequence"/>
</dbReference>
<dbReference type="FunFam" id="3.40.50.300:FF:000647">
    <property type="entry name" value="Methylmalonic aciduria type A homolog, mitochondrial"/>
    <property type="match status" value="1"/>
</dbReference>
<dbReference type="SUPFAM" id="SSF52540">
    <property type="entry name" value="P-loop containing nucleoside triphosphate hydrolases"/>
    <property type="match status" value="1"/>
</dbReference>
<evidence type="ECO:0000313" key="9">
    <source>
        <dbReference type="Proteomes" id="UP000001593"/>
    </source>
</evidence>
<evidence type="ECO:0008006" key="10">
    <source>
        <dbReference type="Google" id="ProtNLM"/>
    </source>
</evidence>
<comment type="function">
    <text evidence="6">GTPase, binds and hydrolyzes GTP. Involved in intracellular vitamin B12 metabolism, mediates the transport of cobalamin (Cbl) into mitochondria for the final steps of adenosylcobalamin (AdoCbl) synthesis. Functions as a G-protein chaperone that assists AdoCbl cofactor delivery from MMAB to the methylmalonyl-CoA mutase (MMUT). Plays a dual role as both a protectase and a reactivase for MMUT. Protects MMUT from progressive inactivation by oxidation by decreasing the rate of the formation of the oxidized inactive cofactor hydroxocobalamin (OH2Cbl). Additionally acts a reactivase by promoting the replacement of OH2Cbl by the active cofactor AdoCbl, restoring the activity of MMUT in the presence and hydrolysis of GTP.</text>
</comment>
<dbReference type="GO" id="GO:0003924">
    <property type="term" value="F:GTPase activity"/>
    <property type="evidence" value="ECO:0000318"/>
    <property type="project" value="GO_Central"/>
</dbReference>
<keyword evidence="2" id="KW-0547">Nucleotide-binding</keyword>
<dbReference type="InterPro" id="IPR027417">
    <property type="entry name" value="P-loop_NTPase"/>
</dbReference>
<comment type="similarity">
    <text evidence="1">Belongs to the SIMIBI class G3E GTPase family. ArgK/MeaB subfamily.</text>
</comment>
<dbReference type="GO" id="GO:0005737">
    <property type="term" value="C:cytoplasm"/>
    <property type="evidence" value="ECO:0000318"/>
    <property type="project" value="GO_Central"/>
</dbReference>
<protein>
    <recommendedName>
        <fullName evidence="10">Methylmalonic aciduria type A protein, mitochondrial</fullName>
    </recommendedName>
</protein>
<keyword evidence="9" id="KW-1185">Reference proteome</keyword>
<dbReference type="GO" id="GO:0005525">
    <property type="term" value="F:GTP binding"/>
    <property type="evidence" value="ECO:0007669"/>
    <property type="project" value="UniProtKB-KW"/>
</dbReference>
<name>A7RFI9_NEMVE</name>
<organism evidence="8 9">
    <name type="scientific">Nematostella vectensis</name>
    <name type="common">Starlet sea anemone</name>
    <dbReference type="NCBI Taxonomy" id="45351"/>
    <lineage>
        <taxon>Eukaryota</taxon>
        <taxon>Metazoa</taxon>
        <taxon>Cnidaria</taxon>
        <taxon>Anthozoa</taxon>
        <taxon>Hexacorallia</taxon>
        <taxon>Actiniaria</taxon>
        <taxon>Edwardsiidae</taxon>
        <taxon>Nematostella</taxon>
    </lineage>
</organism>
<dbReference type="InParanoid" id="A7RFI9"/>
<proteinExistence type="inferred from homology"/>
<gene>
    <name evidence="8" type="ORF">NEMVEDRAFT_v1g196427</name>
</gene>
<dbReference type="EMBL" id="DS469508">
    <property type="protein sequence ID" value="EDO49609.1"/>
    <property type="molecule type" value="Genomic_DNA"/>
</dbReference>
<evidence type="ECO:0000256" key="5">
    <source>
        <dbReference type="ARBA" id="ARBA00048548"/>
    </source>
</evidence>
<dbReference type="OrthoDB" id="1476984at2759"/>
<evidence type="ECO:0000256" key="1">
    <source>
        <dbReference type="ARBA" id="ARBA00009625"/>
    </source>
</evidence>
<evidence type="ECO:0000256" key="7">
    <source>
        <dbReference type="ARBA" id="ARBA00062796"/>
    </source>
</evidence>
<dbReference type="PhylomeDB" id="A7RFI9"/>
<evidence type="ECO:0000313" key="8">
    <source>
        <dbReference type="EMBL" id="EDO49609.1"/>
    </source>
</evidence>
<dbReference type="NCBIfam" id="NF006958">
    <property type="entry name" value="PRK09435.1"/>
    <property type="match status" value="1"/>
</dbReference>
<dbReference type="STRING" id="45351.A7RFI9"/>
<evidence type="ECO:0000256" key="3">
    <source>
        <dbReference type="ARBA" id="ARBA00022801"/>
    </source>
</evidence>
<dbReference type="NCBIfam" id="TIGR00750">
    <property type="entry name" value="lao"/>
    <property type="match status" value="1"/>
</dbReference>
<evidence type="ECO:0000256" key="6">
    <source>
        <dbReference type="ARBA" id="ARBA00056794"/>
    </source>
</evidence>
<comment type="subunit">
    <text evidence="7">Homodimer. Interacts with MMUT (the apoenzyme form); the interaction is GTP dependent.</text>
</comment>
<dbReference type="KEGG" id="nve:5522019"/>
<accession>A7RFI9</accession>
<sequence length="379" mass="41835">MLCRRIIRQIIQTTAVKRAYCLPVSQKALTSLEDPKIPEPDPLVQRIFDGIKAGQRGSLAQGITLVETLHPGKFKQAQILLAKVVKHVKEYPNLPDGRKHSYRIGFSGPPGAGKSTFIEFFGKMLTSKGQKVAVLAVDPSSSRTGGSLLGDKTRMTELSRDPKAYIRPSPTSGTLGGVHRSTNEAIILCEAAGYDTILVETVGVGQSEYAVAHMVDMFVLLIPPAGGDELQGIKKGIVEMADLVLINKADGDLLIPAQRIQAEYISALKLLRSKSPLWSPPVLRVSSTTGDGIDKSWKSMQDFFTKMEETGELVNERRKQHKIWMWNHIKEQIMARFKANKNVKKKIKSYENLVAQGLMAPGLAADMLLKIFERTTEDD</sequence>
<dbReference type="Pfam" id="PF03308">
    <property type="entry name" value="MeaB"/>
    <property type="match status" value="1"/>
</dbReference>
<dbReference type="PANTHER" id="PTHR23408:SF3">
    <property type="entry name" value="METHYLMALONIC ACIDURIA TYPE A PROTEIN, MITOCHONDRIAL"/>
    <property type="match status" value="1"/>
</dbReference>